<dbReference type="GO" id="GO:0098830">
    <property type="term" value="C:presynaptic endosome"/>
    <property type="evidence" value="ECO:0007669"/>
    <property type="project" value="TreeGrafter"/>
</dbReference>
<comment type="caution">
    <text evidence="9">The sequence shown here is derived from an EMBL/GenBank/DDBJ whole genome shotgun (WGS) entry which is preliminary data.</text>
</comment>
<keyword evidence="3" id="KW-0813">Transport</keyword>
<dbReference type="Proteomes" id="UP000288716">
    <property type="component" value="Unassembled WGS sequence"/>
</dbReference>
<dbReference type="OrthoDB" id="10264595at2759"/>
<dbReference type="InterPro" id="IPR002553">
    <property type="entry name" value="Clathrin/coatomer_adapt-like_N"/>
</dbReference>
<feature type="region of interest" description="Disordered" evidence="7">
    <location>
        <begin position="498"/>
        <end position="521"/>
    </location>
</feature>
<dbReference type="Pfam" id="PF06375">
    <property type="entry name" value="AP3D1"/>
    <property type="match status" value="1"/>
</dbReference>
<accession>A0A443SIK2</accession>
<dbReference type="Gene3D" id="1.25.10.10">
    <property type="entry name" value="Leucine-rich Repeat Variant"/>
    <property type="match status" value="1"/>
</dbReference>
<evidence type="ECO:0000256" key="7">
    <source>
        <dbReference type="SAM" id="MobiDB-lite"/>
    </source>
</evidence>
<dbReference type="GO" id="GO:0098943">
    <property type="term" value="P:neurotransmitter receptor transport, postsynaptic endosome to lysosome"/>
    <property type="evidence" value="ECO:0007669"/>
    <property type="project" value="TreeGrafter"/>
</dbReference>
<dbReference type="EMBL" id="NCKV01002100">
    <property type="protein sequence ID" value="RWS27325.1"/>
    <property type="molecule type" value="Genomic_DNA"/>
</dbReference>
<dbReference type="InterPro" id="IPR010474">
    <property type="entry name" value="AP3D_dom_metazoa"/>
</dbReference>
<evidence type="ECO:0000256" key="1">
    <source>
        <dbReference type="ARBA" id="ARBA00004308"/>
    </source>
</evidence>
<dbReference type="Pfam" id="PF01602">
    <property type="entry name" value="Adaptin_N"/>
    <property type="match status" value="1"/>
</dbReference>
<feature type="non-terminal residue" evidence="9">
    <location>
        <position position="1"/>
    </location>
</feature>
<gene>
    <name evidence="9" type="ORF">B4U80_07433</name>
</gene>
<evidence type="ECO:0000256" key="3">
    <source>
        <dbReference type="ARBA" id="ARBA00022448"/>
    </source>
</evidence>
<dbReference type="STRING" id="299467.A0A443SIK2"/>
<evidence type="ECO:0000256" key="2">
    <source>
        <dbReference type="ARBA" id="ARBA00006613"/>
    </source>
</evidence>
<evidence type="ECO:0000313" key="9">
    <source>
        <dbReference type="EMBL" id="RWS27325.1"/>
    </source>
</evidence>
<dbReference type="SMART" id="SM01354">
    <property type="entry name" value="BLVR"/>
    <property type="match status" value="1"/>
</dbReference>
<keyword evidence="10" id="KW-1185">Reference proteome</keyword>
<name>A0A443SIK2_9ACAR</name>
<keyword evidence="4" id="KW-0677">Repeat</keyword>
<proteinExistence type="inferred from homology"/>
<dbReference type="Pfam" id="PF26171">
    <property type="entry name" value="Mu_AP3"/>
    <property type="match status" value="1"/>
</dbReference>
<organism evidence="9 10">
    <name type="scientific">Leptotrombidium deliense</name>
    <dbReference type="NCBI Taxonomy" id="299467"/>
    <lineage>
        <taxon>Eukaryota</taxon>
        <taxon>Metazoa</taxon>
        <taxon>Ecdysozoa</taxon>
        <taxon>Arthropoda</taxon>
        <taxon>Chelicerata</taxon>
        <taxon>Arachnida</taxon>
        <taxon>Acari</taxon>
        <taxon>Acariformes</taxon>
        <taxon>Trombidiformes</taxon>
        <taxon>Prostigmata</taxon>
        <taxon>Anystina</taxon>
        <taxon>Parasitengona</taxon>
        <taxon>Trombiculoidea</taxon>
        <taxon>Trombiculidae</taxon>
        <taxon>Leptotrombidium</taxon>
    </lineage>
</organism>
<dbReference type="InterPro" id="IPR058898">
    <property type="entry name" value="Mu_AP3"/>
</dbReference>
<evidence type="ECO:0000256" key="6">
    <source>
        <dbReference type="ARBA" id="ARBA00023136"/>
    </source>
</evidence>
<feature type="domain" description="AP-3 complex subunit delta" evidence="8">
    <location>
        <begin position="362"/>
        <end position="484"/>
    </location>
</feature>
<dbReference type="GO" id="GO:0010008">
    <property type="term" value="C:endosome membrane"/>
    <property type="evidence" value="ECO:0007669"/>
    <property type="project" value="TreeGrafter"/>
</dbReference>
<evidence type="ECO:0000256" key="4">
    <source>
        <dbReference type="ARBA" id="ARBA00022737"/>
    </source>
</evidence>
<protein>
    <submittedName>
        <fullName evidence="9">AP-3 complex subunit delta-1-like protein</fullName>
    </submittedName>
</protein>
<dbReference type="AlphaFoldDB" id="A0A443SIK2"/>
<dbReference type="VEuPathDB" id="VectorBase:LDEU004715"/>
<comment type="similarity">
    <text evidence="2">Belongs to the adaptor complexes large subunit family.</text>
</comment>
<dbReference type="InterPro" id="IPR016024">
    <property type="entry name" value="ARM-type_fold"/>
</dbReference>
<keyword evidence="5" id="KW-0653">Protein transport</keyword>
<sequence>CVQKLRILIEDSDQNLKYLGLLAMSKILKTHPKSVQAHKDLVLACLDDKDESIRLRALDLLYGMISKKNLMEIVRKLMVNINESQMGNKYRDELIAKIIDICSQNDYHFVTNFEWYISVLVELSRVEGGTEHGHMIAQQMLDVAIRVESIKVFATKQMAILLENSHLFGMNTSVSEVLYAAAWLCGEFADCLPDKRSVLFNLLTPSVFPPHIEAVLIQNASKIFSKIVKSESEDYPELCAMILTNLNPFLLSEDLEVQERATNFAEIVKLINENNVPSLDLESVFYAYPLNPVASVAQRKVPVPAGLNLDESFQINGIESDTDEDIEENLEEALFVKDDSEEEKSKYNSKKNIESESQTIAEARRLEQESNPHYLKVKRKEKRDEIDIAEDASELNESKGNNNKVVPGLISSDKYIKKLKGKKKKTKKTELNESDVENDESTHKVTIKSLEMPEGVDVNDVIIDEEESDSISDPHKALSKITIEDPIQENPILVVEKKSKKGSKKVSKVKTKESVSKSKVKSKVKNSNIDMLIENIGEQHDEESVKERPQTLDLVEKIEKPSVAKVTKKKKKGKNKDVVKVTEEEIPSRKREEYEETVGSVETPLASIESETPSTPSANFADILAAYSRQSLFTIAENDVLQFTMDSFRPNYRFMGASEKTYTLCCELSLRSKSVSLLKNVSLDWIESMGIKILHSSEGSFDVSSGSAKSLILDIELCDIISQRLRGTISYVVVNNSGSLMGNCDFKLQIPISAFLVAAHPLRPISDIVCELTDLQTLVLESALELSNIVAKLSFHLHFKVTEQIANTAASLYATSICGEMQVCLLVKRSKEEKITVEGKSNNKSLLQNVFDEIKQLING</sequence>
<dbReference type="PANTHER" id="PTHR22781">
    <property type="entry name" value="DELTA ADAPTIN-RELATED"/>
    <property type="match status" value="1"/>
</dbReference>
<dbReference type="InterPro" id="IPR017105">
    <property type="entry name" value="AP3_complex_dsu"/>
</dbReference>
<dbReference type="GO" id="GO:0016182">
    <property type="term" value="P:synaptic vesicle budding from endosome"/>
    <property type="evidence" value="ECO:0007669"/>
    <property type="project" value="TreeGrafter"/>
</dbReference>
<dbReference type="GO" id="GO:0048490">
    <property type="term" value="P:anterograde synaptic vesicle transport"/>
    <property type="evidence" value="ECO:0007669"/>
    <property type="project" value="TreeGrafter"/>
</dbReference>
<evidence type="ECO:0000259" key="8">
    <source>
        <dbReference type="SMART" id="SM01354"/>
    </source>
</evidence>
<dbReference type="GO" id="GO:0043195">
    <property type="term" value="C:terminal bouton"/>
    <property type="evidence" value="ECO:0007669"/>
    <property type="project" value="TreeGrafter"/>
</dbReference>
<dbReference type="InterPro" id="IPR011989">
    <property type="entry name" value="ARM-like"/>
</dbReference>
<dbReference type="GO" id="GO:1904115">
    <property type="term" value="C:axon cytoplasm"/>
    <property type="evidence" value="ECO:0007669"/>
    <property type="project" value="GOC"/>
</dbReference>
<keyword evidence="6" id="KW-0472">Membrane</keyword>
<dbReference type="GO" id="GO:0048499">
    <property type="term" value="P:synaptic vesicle membrane organization"/>
    <property type="evidence" value="ECO:0007669"/>
    <property type="project" value="TreeGrafter"/>
</dbReference>
<feature type="compositionally biased region" description="Basic residues" evidence="7">
    <location>
        <begin position="498"/>
        <end position="509"/>
    </location>
</feature>
<evidence type="ECO:0000256" key="5">
    <source>
        <dbReference type="ARBA" id="ARBA00022927"/>
    </source>
</evidence>
<dbReference type="GO" id="GO:0006623">
    <property type="term" value="P:protein targeting to vacuole"/>
    <property type="evidence" value="ECO:0007669"/>
    <property type="project" value="TreeGrafter"/>
</dbReference>
<dbReference type="SUPFAM" id="SSF48371">
    <property type="entry name" value="ARM repeat"/>
    <property type="match status" value="1"/>
</dbReference>
<dbReference type="PANTHER" id="PTHR22781:SF12">
    <property type="entry name" value="AP-3 COMPLEX SUBUNIT DELTA-1"/>
    <property type="match status" value="1"/>
</dbReference>
<evidence type="ECO:0000313" key="10">
    <source>
        <dbReference type="Proteomes" id="UP000288716"/>
    </source>
</evidence>
<comment type="subcellular location">
    <subcellularLocation>
        <location evidence="1">Endomembrane system</location>
    </subcellularLocation>
</comment>
<dbReference type="GO" id="GO:0030123">
    <property type="term" value="C:AP-3 adaptor complex"/>
    <property type="evidence" value="ECO:0007669"/>
    <property type="project" value="InterPro"/>
</dbReference>
<dbReference type="GO" id="GO:0006896">
    <property type="term" value="P:Golgi to vacuole transport"/>
    <property type="evidence" value="ECO:0007669"/>
    <property type="project" value="TreeGrafter"/>
</dbReference>
<reference evidence="9 10" key="1">
    <citation type="journal article" date="2018" name="Gigascience">
        <title>Genomes of trombidid mites reveal novel predicted allergens and laterally-transferred genes associated with secondary metabolism.</title>
        <authorList>
            <person name="Dong X."/>
            <person name="Chaisiri K."/>
            <person name="Xia D."/>
            <person name="Armstrong S.D."/>
            <person name="Fang Y."/>
            <person name="Donnelly M.J."/>
            <person name="Kadowaki T."/>
            <person name="McGarry J.W."/>
            <person name="Darby A.C."/>
            <person name="Makepeace B.L."/>
        </authorList>
    </citation>
    <scope>NUCLEOTIDE SEQUENCE [LARGE SCALE GENOMIC DNA]</scope>
    <source>
        <strain evidence="9">UoL-UT</strain>
    </source>
</reference>